<keyword evidence="2 6" id="KW-0489">Methyltransferase</keyword>
<evidence type="ECO:0000256" key="3">
    <source>
        <dbReference type="ARBA" id="ARBA00022679"/>
    </source>
</evidence>
<dbReference type="Gene3D" id="3.40.50.150">
    <property type="entry name" value="Vaccinia Virus protein VP39"/>
    <property type="match status" value="2"/>
</dbReference>
<dbReference type="PANTHER" id="PTHR33841:SF1">
    <property type="entry name" value="DNA METHYLTRANSFERASE A"/>
    <property type="match status" value="1"/>
</dbReference>
<keyword evidence="7" id="KW-1185">Reference proteome</keyword>
<feature type="region of interest" description="Disordered" evidence="5">
    <location>
        <begin position="489"/>
        <end position="509"/>
    </location>
</feature>
<dbReference type="InterPro" id="IPR050953">
    <property type="entry name" value="N4_N6_ade-DNA_methylase"/>
</dbReference>
<dbReference type="GO" id="GO:0009007">
    <property type="term" value="F:site-specific DNA-methyltransferase (adenine-specific) activity"/>
    <property type="evidence" value="ECO:0007669"/>
    <property type="project" value="UniProtKB-EC"/>
</dbReference>
<gene>
    <name evidence="6" type="ORF">DVT68_10720</name>
</gene>
<accession>A0A370KAA0</accession>
<comment type="catalytic activity">
    <reaction evidence="4">
        <text>a 2'-deoxyadenosine in DNA + S-adenosyl-L-methionine = an N(6)-methyl-2'-deoxyadenosine in DNA + S-adenosyl-L-homocysteine + H(+)</text>
        <dbReference type="Rhea" id="RHEA:15197"/>
        <dbReference type="Rhea" id="RHEA-COMP:12418"/>
        <dbReference type="Rhea" id="RHEA-COMP:12419"/>
        <dbReference type="ChEBI" id="CHEBI:15378"/>
        <dbReference type="ChEBI" id="CHEBI:57856"/>
        <dbReference type="ChEBI" id="CHEBI:59789"/>
        <dbReference type="ChEBI" id="CHEBI:90615"/>
        <dbReference type="ChEBI" id="CHEBI:90616"/>
        <dbReference type="EC" id="2.1.1.72"/>
    </reaction>
</comment>
<dbReference type="OrthoDB" id="9782445at2"/>
<dbReference type="PROSITE" id="PS00092">
    <property type="entry name" value="N6_MTASE"/>
    <property type="match status" value="1"/>
</dbReference>
<protein>
    <recommendedName>
        <fullName evidence="1">site-specific DNA-methyltransferase (adenine-specific)</fullName>
        <ecNumber evidence="1">2.1.1.72</ecNumber>
    </recommendedName>
</protein>
<dbReference type="GO" id="GO:0003676">
    <property type="term" value="F:nucleic acid binding"/>
    <property type="evidence" value="ECO:0007669"/>
    <property type="project" value="InterPro"/>
</dbReference>
<keyword evidence="3 6" id="KW-0808">Transferase</keyword>
<dbReference type="Proteomes" id="UP000254711">
    <property type="component" value="Unassembled WGS sequence"/>
</dbReference>
<reference evidence="6 7" key="1">
    <citation type="submission" date="2018-07" db="EMBL/GenBank/DDBJ databases">
        <title>Dyella solisilvae sp. nov., isolated from the pine and broad-leaved mixed forest soil.</title>
        <authorList>
            <person name="Gao Z."/>
            <person name="Qiu L."/>
        </authorList>
    </citation>
    <scope>NUCLEOTIDE SEQUENCE [LARGE SCALE GENOMIC DNA]</scope>
    <source>
        <strain evidence="6 7">DHG54</strain>
    </source>
</reference>
<evidence type="ECO:0000256" key="1">
    <source>
        <dbReference type="ARBA" id="ARBA00011900"/>
    </source>
</evidence>
<dbReference type="EC" id="2.1.1.72" evidence="1"/>
<evidence type="ECO:0000313" key="7">
    <source>
        <dbReference type="Proteomes" id="UP000254711"/>
    </source>
</evidence>
<dbReference type="EMBL" id="QQSY01000002">
    <property type="protein sequence ID" value="RDI98960.1"/>
    <property type="molecule type" value="Genomic_DNA"/>
</dbReference>
<name>A0A370KAA0_9GAMM</name>
<evidence type="ECO:0000256" key="4">
    <source>
        <dbReference type="ARBA" id="ARBA00047942"/>
    </source>
</evidence>
<dbReference type="GO" id="GO:0032259">
    <property type="term" value="P:methylation"/>
    <property type="evidence" value="ECO:0007669"/>
    <property type="project" value="UniProtKB-KW"/>
</dbReference>
<dbReference type="InterPro" id="IPR029063">
    <property type="entry name" value="SAM-dependent_MTases_sf"/>
</dbReference>
<organism evidence="6 7">
    <name type="scientific">Dyella solisilvae</name>
    <dbReference type="NCBI Taxonomy" id="1920168"/>
    <lineage>
        <taxon>Bacteria</taxon>
        <taxon>Pseudomonadati</taxon>
        <taxon>Pseudomonadota</taxon>
        <taxon>Gammaproteobacteria</taxon>
        <taxon>Lysobacterales</taxon>
        <taxon>Rhodanobacteraceae</taxon>
        <taxon>Dyella</taxon>
    </lineage>
</organism>
<feature type="region of interest" description="Disordered" evidence="5">
    <location>
        <begin position="914"/>
        <end position="944"/>
    </location>
</feature>
<feature type="compositionally biased region" description="Acidic residues" evidence="5">
    <location>
        <begin position="492"/>
        <end position="502"/>
    </location>
</feature>
<evidence type="ECO:0000256" key="5">
    <source>
        <dbReference type="SAM" id="MobiDB-lite"/>
    </source>
</evidence>
<dbReference type="SUPFAM" id="SSF53335">
    <property type="entry name" value="S-adenosyl-L-methionine-dependent methyltransferases"/>
    <property type="match status" value="1"/>
</dbReference>
<dbReference type="PANTHER" id="PTHR33841">
    <property type="entry name" value="DNA METHYLTRANSFERASE YEEA-RELATED"/>
    <property type="match status" value="1"/>
</dbReference>
<evidence type="ECO:0000256" key="2">
    <source>
        <dbReference type="ARBA" id="ARBA00022603"/>
    </source>
</evidence>
<proteinExistence type="predicted"/>
<sequence length="1678" mass="189635">MAVENADVFAGITNENEFYGHHYLAEVFKGDIRERLDVWSASEEAAKVEGGDWRSPQRVLAGCGGRWFRQREKLRSIQDPDAFHAAFAELQRPLLAALGYAITPSVLELVAHVPLRVWQRLGPIDRAAQLLVIPAAMPGYSDEDILDQPIDLSVYPGDPPKDAKNATWTSWLSEAVFGADDTPRFVLLVGLDDWLLVDRYKWPNNRALRFTWAEILDRRDTPTLEATAALLHRESLAPDDGSILLDGLDENAHKHAFGVSEDLKYAIREAIELLGNEAANQLRALAEEQKKSVFSGRGELDAEQLSLECLRLMYRLLFVFYIEARPELGYVPIQRSETYLKGYSLESLRDLEQVPLNTPQARDGFYLDATLKRLFGLIHHGTEVAINPQLRGHAASVRDAFTLAPLDSRLFDPASTSLLNRLRFPNHVWQTVIRQMSLTSGKGRQRRGRVSYQLLSINQLGAVYEALLSYRGFFAKEDLFEVQPAAKRVNAGDDDGEEEDGVAQESGASTDMMDSAWFVPESRIHEYKDSERVTFVNEDGHKQLRRYPKGSFIYRLAGRDRQKSASYYTPQVLTQCLVKYALKELLVGRHADEILELTVVEPAMGSAAFLNEAVNQLAEKYLELKQEETRRRIPHDDYPRELQKVRMYLADRNVYGVDLNPVAVELAEVSLWLNAIYGNGEDEQGRPRPARVPWFGYQLFDGNSLIGARNEVYPASSLRKGARPAWHEEAPRRLDPQQADRKSSEVFHFLLPDPGMASYTDKVAKSLYPDDFERLKRWRKDFCKPLDDHEIGRLQQLSQKVDELWAEHARILARDRAATEDALCVWPQSDVATPVGTRADKEDTRRRGLFNEDADEATPYRRLKLVMDYWCALWFWPIRQSASLPTREEWWMEIGAILEGNIVDLAPQADLLFPPPLGREGGDEGGAGLSTPRPQATLAGFDAQPDPTASPVLHDRLGRLRITKLREVFPRVAAVEGIARRRRFMHWELAFADIFRSRGGFDLVLGNPPWLKVEWNEAGVLGEANPLFAIRKVSASDLAKLRAEAFARFSGLQSDWTAEMEEAEGTQSMLNAVQNYPLLRGVQANLYKCFLPVAWRLACNRGVTGLLHPEGPYEDPKGGFLREAMYARLRAHFQFQNQLMLFPIGHRLKYSINIYGGVCPQVDFDSVANLFVPATVDACYQHDGTGSPGGIKNDVGHWNTAGHSDRIVHVDETALAVFARLYDEPDTPPRRARLPSVHAGALNSALRKLADFPRRLADLGEDYSPTVMFDETHSQREGILLRRASGDNGFPAEPADLVLSGPHFFLANPYNKSPRRVCTEKAHYDVLDLQSLPDDYLPRSNYHRMANRAEYARRVPRVSWAREKSEVAGSVTDYYRFVARKMIPLSGERTLIGAICPPEVTHIDGVFSVAFKATRELIAAAAAWSSLIADFYIRSKGMSNFRQDSAERLMLPDACADASVSARILGLNCLTSYYADLWQGAFDLAFTDQCWSQPDDPRLPQDFFTALTSDWTRDCALRTDYARRMALVEIDVLVAQALGLTLDELLLIYRATFPVMQHYERDTWYDIHGRIVFTNSKGLVGVGLPRSGARKEPQTVITYPNGKVIKGNHGWDDIKDAPEGTVIEQQLLDDTLVNGPHQKRFRYEAPFTLANREADYRIAWDFFSTRNEVNLREPHKVS</sequence>
<evidence type="ECO:0000313" key="6">
    <source>
        <dbReference type="EMBL" id="RDI98960.1"/>
    </source>
</evidence>
<dbReference type="InterPro" id="IPR002052">
    <property type="entry name" value="DNA_methylase_N6_adenine_CS"/>
</dbReference>
<comment type="caution">
    <text evidence="6">The sequence shown here is derived from an EMBL/GenBank/DDBJ whole genome shotgun (WGS) entry which is preliminary data.</text>
</comment>
<dbReference type="RefSeq" id="WP_114825047.1">
    <property type="nucleotide sequence ID" value="NZ_QQSY01000002.1"/>
</dbReference>